<evidence type="ECO:0000313" key="4">
    <source>
        <dbReference type="Proteomes" id="UP000272528"/>
    </source>
</evidence>
<dbReference type="InterPro" id="IPR009492">
    <property type="entry name" value="TniQ"/>
</dbReference>
<keyword evidence="4" id="KW-1185">Reference proteome</keyword>
<evidence type="ECO:0000259" key="1">
    <source>
        <dbReference type="Pfam" id="PF06527"/>
    </source>
</evidence>
<protein>
    <submittedName>
        <fullName evidence="3">Uncharacterized protein</fullName>
    </submittedName>
</protein>
<proteinExistence type="predicted"/>
<accession>A0A3Q8X878</accession>
<dbReference type="AlphaFoldDB" id="A0A3Q8X878"/>
<dbReference type="RefSeq" id="WP_126018633.1">
    <property type="nucleotide sequence ID" value="NZ_CP034437.1"/>
</dbReference>
<evidence type="ECO:0000259" key="2">
    <source>
        <dbReference type="Pfam" id="PF15978"/>
    </source>
</evidence>
<feature type="domain" description="Transposon Tn7 transposition protein TnsD C-terminal" evidence="2">
    <location>
        <begin position="207"/>
        <end position="421"/>
    </location>
</feature>
<dbReference type="OrthoDB" id="470139at2"/>
<dbReference type="InterPro" id="IPR032750">
    <property type="entry name" value="TnsD_C"/>
</dbReference>
<feature type="domain" description="TniQ" evidence="1">
    <location>
        <begin position="6"/>
        <end position="154"/>
    </location>
</feature>
<evidence type="ECO:0000313" key="3">
    <source>
        <dbReference type="EMBL" id="AZN42690.1"/>
    </source>
</evidence>
<dbReference type="KEGG" id="palb:EJC50_25620"/>
<sequence length="506" mass="59572">MSFLGQVYPDEDFRSIVYRYFHLSGRRDISVINKKLFETTNRSIPVMTKNTGFMFNLILGNSGISFLDFLFNHTFFPIYRIFNDEIELERLINYLQCGDGNLEKNNRENKYISTNIRYCFGCLQSDYSKYGQCYIHRLHQIKGLDVCKEHKMLLKETCPHCNQSLANNSNRQLIKNTCPSCGKDLLVSKDILYSEDDNSLYEIIEDVSFLFSTKQAISRSLLKERYYLYSIDKGYLRYSGSYKNKKFISDYNERNETILFSCQIMKFERDSKVSSVLALKSRYNNFFMNIAIMRLFAGSIREFITSPPPLIISTIPFGNGPWECINPFCLEKGNKAIKKVHRIYDSKRTQMKASFECHHCKMIYARYFDPTKDNHLSENEVIHVGDVWKENIIELYQYDKNKTESDFGVSYAQYQYYRKTASTKLLHSQLPFEWFEKLIRLYLETNDCKKTANQLKITTEQAKQYIYYYLSNNCDLTAFKKHISCDEYVAFRIKPLISNCIATGVK</sequence>
<dbReference type="Pfam" id="PF06527">
    <property type="entry name" value="TniQ"/>
    <property type="match status" value="1"/>
</dbReference>
<gene>
    <name evidence="3" type="ORF">EJC50_25620</name>
</gene>
<reference evidence="4" key="1">
    <citation type="submission" date="2018-12" db="EMBL/GenBank/DDBJ databases">
        <title>Genome sequence of Peanibacillus sp.</title>
        <authorList>
            <person name="Subramani G."/>
            <person name="Srinivasan S."/>
            <person name="Kim M.K."/>
        </authorList>
    </citation>
    <scope>NUCLEOTIDE SEQUENCE [LARGE SCALE GENOMIC DNA]</scope>
    <source>
        <strain evidence="4">18JY67-1</strain>
    </source>
</reference>
<organism evidence="3 4">
    <name type="scientific">Paenibacillus albus</name>
    <dbReference type="NCBI Taxonomy" id="2495582"/>
    <lineage>
        <taxon>Bacteria</taxon>
        <taxon>Bacillati</taxon>
        <taxon>Bacillota</taxon>
        <taxon>Bacilli</taxon>
        <taxon>Bacillales</taxon>
        <taxon>Paenibacillaceae</taxon>
        <taxon>Paenibacillus</taxon>
    </lineage>
</organism>
<dbReference type="EMBL" id="CP034437">
    <property type="protein sequence ID" value="AZN42690.1"/>
    <property type="molecule type" value="Genomic_DNA"/>
</dbReference>
<dbReference type="Pfam" id="PF15978">
    <property type="entry name" value="TnsD"/>
    <property type="match status" value="1"/>
</dbReference>
<dbReference type="Proteomes" id="UP000272528">
    <property type="component" value="Chromosome"/>
</dbReference>
<name>A0A3Q8X878_9BACL</name>